<name>A0ABM1F4E0_PRICU</name>
<keyword evidence="1" id="KW-0677">Repeat</keyword>
<feature type="region of interest" description="Disordered" evidence="2">
    <location>
        <begin position="517"/>
        <end position="576"/>
    </location>
</feature>
<evidence type="ECO:0000256" key="2">
    <source>
        <dbReference type="SAM" id="MobiDB-lite"/>
    </source>
</evidence>
<dbReference type="PANTHER" id="PTHR22590:SF5">
    <property type="entry name" value="MYOSIN MOTOR DOMAIN-CONTAINING PROTEIN"/>
    <property type="match status" value="1"/>
</dbReference>
<dbReference type="SMART" id="SM00015">
    <property type="entry name" value="IQ"/>
    <property type="match status" value="3"/>
</dbReference>
<sequence length="587" mass="64306">MCIGEETFDAAVIDRMCNSEHTSDAKSTGSIRKSIESPSRAFVSVLDGSSQAPLVPGNCEQGSVPTSLASQELIEIAMNEGIECGLTASSFAQPGRERESQDAYRSDTTCVEYREVNRASSIELVNMSLDDESGTSATTGVCSKHKEHTAESRVIAGAVTDRTHELTPVVKAEPPMGVLGRETEEHQLRSEQEHKWRQSVAAVRIQTFWRGYHVRRDLQQQLACWFAAVTIQTHWRGYLVRSAIWREQLEAVIYAITVIQAAWRGYLARKRYKEALSAVVNSSNNSDSCSLDEVDVSCFNYNEEEWESGWLPIVDNSVANTGVGDKMWEATEPAAREGAATASGQVAGISTRTPSLVVKPRSPDITQQAQKFGIEWRLSNPETAEAAPCRLPRRDGSKQASRFGEGEGSPRHRLITVSPRGAQATATTYPPPPPPRRPAPRRLEYFQGKRQLAEKETAHRAAMTYEWVHSHADLSSVHGGSKSHLPNLPCDVRSGHHPNLTASQCSAVASEGCRNISSPFNKSTSGTSIVSSKTKGRAMQHSAGESLPLLVSPKPRTPATRARHSPGSRLQPLWSSAGWVRSRKDLT</sequence>
<proteinExistence type="predicted"/>
<dbReference type="Pfam" id="PF00612">
    <property type="entry name" value="IQ"/>
    <property type="match status" value="3"/>
</dbReference>
<dbReference type="Proteomes" id="UP000695022">
    <property type="component" value="Unplaced"/>
</dbReference>
<protein>
    <submittedName>
        <fullName evidence="4">Uncharacterized protein LOC106819174 isoform X1</fullName>
    </submittedName>
</protein>
<accession>A0ABM1F4E0</accession>
<organism evidence="3 4">
    <name type="scientific">Priapulus caudatus</name>
    <name type="common">Priapulid worm</name>
    <dbReference type="NCBI Taxonomy" id="37621"/>
    <lineage>
        <taxon>Eukaryota</taxon>
        <taxon>Metazoa</taxon>
        <taxon>Ecdysozoa</taxon>
        <taxon>Scalidophora</taxon>
        <taxon>Priapulida</taxon>
        <taxon>Priapulimorpha</taxon>
        <taxon>Priapulimorphida</taxon>
        <taxon>Priapulidae</taxon>
        <taxon>Priapulus</taxon>
    </lineage>
</organism>
<dbReference type="InterPro" id="IPR027417">
    <property type="entry name" value="P-loop_NTPase"/>
</dbReference>
<dbReference type="CDD" id="cd23767">
    <property type="entry name" value="IQCD"/>
    <property type="match status" value="3"/>
</dbReference>
<evidence type="ECO:0000256" key="1">
    <source>
        <dbReference type="ARBA" id="ARBA00022737"/>
    </source>
</evidence>
<gene>
    <name evidence="4" type="primary">LOC106819174</name>
</gene>
<dbReference type="InterPro" id="IPR000048">
    <property type="entry name" value="IQ_motif_EF-hand-BS"/>
</dbReference>
<dbReference type="InterPro" id="IPR052318">
    <property type="entry name" value="CellDiv_DevSignal_Domain"/>
</dbReference>
<evidence type="ECO:0000313" key="4">
    <source>
        <dbReference type="RefSeq" id="XP_014679311.1"/>
    </source>
</evidence>
<dbReference type="GeneID" id="106819174"/>
<reference evidence="4" key="1">
    <citation type="submission" date="2025-08" db="UniProtKB">
        <authorList>
            <consortium name="RefSeq"/>
        </authorList>
    </citation>
    <scope>IDENTIFICATION</scope>
</reference>
<feature type="region of interest" description="Disordered" evidence="2">
    <location>
        <begin position="383"/>
        <end position="441"/>
    </location>
</feature>
<evidence type="ECO:0000313" key="3">
    <source>
        <dbReference type="Proteomes" id="UP000695022"/>
    </source>
</evidence>
<dbReference type="RefSeq" id="XP_014679311.1">
    <property type="nucleotide sequence ID" value="XM_014823825.1"/>
</dbReference>
<keyword evidence="3" id="KW-1185">Reference proteome</keyword>
<dbReference type="Gene3D" id="1.20.5.190">
    <property type="match status" value="2"/>
</dbReference>
<feature type="compositionally biased region" description="Polar residues" evidence="2">
    <location>
        <begin position="517"/>
        <end position="533"/>
    </location>
</feature>
<dbReference type="PANTHER" id="PTHR22590">
    <property type="entry name" value="MYOSIN MOTOR DOMAIN-CONTAINING PROTEIN"/>
    <property type="match status" value="1"/>
</dbReference>
<dbReference type="PROSITE" id="PS50096">
    <property type="entry name" value="IQ"/>
    <property type="match status" value="3"/>
</dbReference>
<dbReference type="SUPFAM" id="SSF52540">
    <property type="entry name" value="P-loop containing nucleoside triphosphate hydrolases"/>
    <property type="match status" value="1"/>
</dbReference>